<dbReference type="SUPFAM" id="SSF50370">
    <property type="entry name" value="Ricin B-like lectins"/>
    <property type="match status" value="1"/>
</dbReference>
<evidence type="ECO:0000313" key="3">
    <source>
        <dbReference type="EMBL" id="GAA2417796.1"/>
    </source>
</evidence>
<dbReference type="EMBL" id="BAAATJ010000041">
    <property type="protein sequence ID" value="GAA2417796.1"/>
    <property type="molecule type" value="Genomic_DNA"/>
</dbReference>
<dbReference type="InterPro" id="IPR000772">
    <property type="entry name" value="Ricin_B_lectin"/>
</dbReference>
<evidence type="ECO:0000256" key="1">
    <source>
        <dbReference type="SAM" id="SignalP"/>
    </source>
</evidence>
<evidence type="ECO:0000259" key="2">
    <source>
        <dbReference type="Pfam" id="PF14200"/>
    </source>
</evidence>
<dbReference type="InterPro" id="IPR035992">
    <property type="entry name" value="Ricin_B-like_lectins"/>
</dbReference>
<feature type="domain" description="Ricin B lectin" evidence="2">
    <location>
        <begin position="23"/>
        <end position="72"/>
    </location>
</feature>
<comment type="caution">
    <text evidence="3">The sequence shown here is derived from an EMBL/GenBank/DDBJ whole genome shotgun (WGS) entry which is preliminary data.</text>
</comment>
<sequence>MASFLAGLMSAFSAAPASAATVGTNAWYVPVNRNSGKALEVQGAATSDGADIVQYSGGGGSNQQWQLVPVSGGIPPNSSLPSSFQWSSSNASGEYSQLPYRTGLLTRTNSAC</sequence>
<dbReference type="Proteomes" id="UP001500058">
    <property type="component" value="Unassembled WGS sequence"/>
</dbReference>
<name>A0ABN3J0I4_9ACTN</name>
<feature type="signal peptide" evidence="1">
    <location>
        <begin position="1"/>
        <end position="19"/>
    </location>
</feature>
<organism evidence="3 4">
    <name type="scientific">Streptomyces glaucosporus</name>
    <dbReference type="NCBI Taxonomy" id="284044"/>
    <lineage>
        <taxon>Bacteria</taxon>
        <taxon>Bacillati</taxon>
        <taxon>Actinomycetota</taxon>
        <taxon>Actinomycetes</taxon>
        <taxon>Kitasatosporales</taxon>
        <taxon>Streptomycetaceae</taxon>
        <taxon>Streptomyces</taxon>
    </lineage>
</organism>
<accession>A0ABN3J0I4</accession>
<evidence type="ECO:0000313" key="4">
    <source>
        <dbReference type="Proteomes" id="UP001500058"/>
    </source>
</evidence>
<gene>
    <name evidence="3" type="ORF">GCM10010420_55200</name>
</gene>
<keyword evidence="4" id="KW-1185">Reference proteome</keyword>
<proteinExistence type="predicted"/>
<reference evidence="3 4" key="1">
    <citation type="journal article" date="2019" name="Int. J. Syst. Evol. Microbiol.">
        <title>The Global Catalogue of Microorganisms (GCM) 10K type strain sequencing project: providing services to taxonomists for standard genome sequencing and annotation.</title>
        <authorList>
            <consortium name="The Broad Institute Genomics Platform"/>
            <consortium name="The Broad Institute Genome Sequencing Center for Infectious Disease"/>
            <person name="Wu L."/>
            <person name="Ma J."/>
        </authorList>
    </citation>
    <scope>NUCLEOTIDE SEQUENCE [LARGE SCALE GENOMIC DNA]</scope>
    <source>
        <strain evidence="3 4">JCM 6921</strain>
    </source>
</reference>
<feature type="chain" id="PRO_5046929461" description="Ricin B lectin domain-containing protein" evidence="1">
    <location>
        <begin position="20"/>
        <end position="112"/>
    </location>
</feature>
<keyword evidence="1" id="KW-0732">Signal</keyword>
<dbReference type="Pfam" id="PF14200">
    <property type="entry name" value="RicinB_lectin_2"/>
    <property type="match status" value="1"/>
</dbReference>
<protein>
    <recommendedName>
        <fullName evidence="2">Ricin B lectin domain-containing protein</fullName>
    </recommendedName>
</protein>
<dbReference type="RefSeq" id="WP_344633868.1">
    <property type="nucleotide sequence ID" value="NZ_BAAATJ010000041.1"/>
</dbReference>
<dbReference type="Gene3D" id="2.80.10.50">
    <property type="match status" value="1"/>
</dbReference>